<dbReference type="CDD" id="cd12954">
    <property type="entry name" value="MMP_TTHA0227_like_1"/>
    <property type="match status" value="1"/>
</dbReference>
<dbReference type="EMBL" id="LR134476">
    <property type="protein sequence ID" value="VEI12899.1"/>
    <property type="molecule type" value="Genomic_DNA"/>
</dbReference>
<evidence type="ECO:0000256" key="1">
    <source>
        <dbReference type="SAM" id="MobiDB-lite"/>
    </source>
</evidence>
<dbReference type="Proteomes" id="UP000269542">
    <property type="component" value="Chromosome"/>
</dbReference>
<keyword evidence="3" id="KW-1185">Reference proteome</keyword>
<dbReference type="InterPro" id="IPR038555">
    <property type="entry name" value="Zincin_1_sf"/>
</dbReference>
<evidence type="ECO:0008006" key="4">
    <source>
        <dbReference type="Google" id="ProtNLM"/>
    </source>
</evidence>
<proteinExistence type="predicted"/>
<reference evidence="2 3" key="1">
    <citation type="submission" date="2018-12" db="EMBL/GenBank/DDBJ databases">
        <authorList>
            <consortium name="Pathogen Informatics"/>
        </authorList>
    </citation>
    <scope>NUCLEOTIDE SEQUENCE [LARGE SCALE GENOMIC DNA]</scope>
    <source>
        <strain evidence="2 3">NCTC13354</strain>
    </source>
</reference>
<evidence type="ECO:0000313" key="2">
    <source>
        <dbReference type="EMBL" id="VEI12899.1"/>
    </source>
</evidence>
<gene>
    <name evidence="2" type="ORF">NCTC13354_00597</name>
</gene>
<sequence>MDIPRRSHAPRRDRHGRGPRGPLLPMSVPAWRTRADQFDDLIAWEIGEFKKHLGRRIDRLDFGVIDVPGSEPAPWERGVPLARFLPFERPAKIHGRIVFYRMPILRAMNKEPDPRMFIHVIVTSQIASALEVPPEEIDYL</sequence>
<dbReference type="OrthoDB" id="4966605at2"/>
<accession>A0A448PD98</accession>
<protein>
    <recommendedName>
        <fullName evidence="4">Metallopeptidase family protein</fullName>
    </recommendedName>
</protein>
<dbReference type="Gene3D" id="3.30.2010.20">
    <property type="match status" value="1"/>
</dbReference>
<feature type="region of interest" description="Disordered" evidence="1">
    <location>
        <begin position="1"/>
        <end position="26"/>
    </location>
</feature>
<organism evidence="2 3">
    <name type="scientific">Trueperella bialowiezensis</name>
    <dbReference type="NCBI Taxonomy" id="312285"/>
    <lineage>
        <taxon>Bacteria</taxon>
        <taxon>Bacillati</taxon>
        <taxon>Actinomycetota</taxon>
        <taxon>Actinomycetes</taxon>
        <taxon>Actinomycetales</taxon>
        <taxon>Actinomycetaceae</taxon>
        <taxon>Trueperella</taxon>
    </lineage>
</organism>
<dbReference type="AlphaFoldDB" id="A0A448PD98"/>
<dbReference type="SUPFAM" id="SSF55486">
    <property type="entry name" value="Metalloproteases ('zincins'), catalytic domain"/>
    <property type="match status" value="1"/>
</dbReference>
<evidence type="ECO:0000313" key="3">
    <source>
        <dbReference type="Proteomes" id="UP000269542"/>
    </source>
</evidence>
<name>A0A448PD98_9ACTO</name>
<dbReference type="KEGG" id="tbw:NCTC13354_00597"/>
<feature type="compositionally biased region" description="Basic residues" evidence="1">
    <location>
        <begin position="1"/>
        <end position="18"/>
    </location>
</feature>